<comment type="subcellular location">
    <subcellularLocation>
        <location evidence="1">Cell envelope</location>
    </subcellularLocation>
</comment>
<gene>
    <name evidence="7" type="ORF">GCM10022250_05110</name>
</gene>
<evidence type="ECO:0000259" key="6">
    <source>
        <dbReference type="PROSITE" id="PS51352"/>
    </source>
</evidence>
<dbReference type="InterPro" id="IPR012336">
    <property type="entry name" value="Thioredoxin-like_fold"/>
</dbReference>
<dbReference type="InterPro" id="IPR050553">
    <property type="entry name" value="Thioredoxin_ResA/DsbE_sf"/>
</dbReference>
<reference evidence="8" key="1">
    <citation type="journal article" date="2019" name="Int. J. Syst. Evol. Microbiol.">
        <title>The Global Catalogue of Microorganisms (GCM) 10K type strain sequencing project: providing services to taxonomists for standard genome sequencing and annotation.</title>
        <authorList>
            <consortium name="The Broad Institute Genomics Platform"/>
            <consortium name="The Broad Institute Genome Sequencing Center for Infectious Disease"/>
            <person name="Wu L."/>
            <person name="Ma J."/>
        </authorList>
    </citation>
    <scope>NUCLEOTIDE SEQUENCE [LARGE SCALE GENOMIC DNA]</scope>
    <source>
        <strain evidence="8">JCM 17386</strain>
    </source>
</reference>
<evidence type="ECO:0000313" key="7">
    <source>
        <dbReference type="EMBL" id="GAA4122493.1"/>
    </source>
</evidence>
<keyword evidence="2" id="KW-0201">Cytochrome c-type biogenesis</keyword>
<organism evidence="7 8">
    <name type="scientific">Flavobacterium chungbukense</name>
    <dbReference type="NCBI Taxonomy" id="877464"/>
    <lineage>
        <taxon>Bacteria</taxon>
        <taxon>Pseudomonadati</taxon>
        <taxon>Bacteroidota</taxon>
        <taxon>Flavobacteriia</taxon>
        <taxon>Flavobacteriales</taxon>
        <taxon>Flavobacteriaceae</taxon>
        <taxon>Flavobacterium</taxon>
    </lineage>
</organism>
<accession>A0ABP7XPA0</accession>
<feature type="chain" id="PRO_5046534689" description="Thioredoxin domain-containing protein" evidence="5">
    <location>
        <begin position="20"/>
        <end position="430"/>
    </location>
</feature>
<sequence length="430" mass="50151">MCNLKSFLLLFLISSTLFSQQITIKYIGNSEGIINLTSESKENAYDRAVLSTKNRELIIDNDCSIFCNDINRGTLIYAAPNETLEFDVDTKGLIHYYCASNPIRKSESEFLNASFEKYGSIKNLPNYNQLKIVMASQKMNTYFDKDYIKQKELLETYFKENKLSKEFYNYLSTTYWSLTLYNELEEKTINPNTFKAIEESFDQADTLLDADKYRELLQNYVQKRMKVLGLKKSLSGEMEFISKNFNNQNIVDYLLYSTIYYPISIRDQKVPFDPKALEIFRKYCKNQTFAANVENELKPAQTPLVLKEIIKKHEGKLVLIDFWASWCMPCREEFPDEKKLMDKYTDVAFVFISIDKSANSWKKAMDVYKDILNKENSVLIAKSEKDELLKQINVTTIPRYVLIGKDGKIIHKDAPRPSTPEIQTLIEKYL</sequence>
<dbReference type="Pfam" id="PF13905">
    <property type="entry name" value="Thioredoxin_8"/>
    <property type="match status" value="1"/>
</dbReference>
<evidence type="ECO:0000313" key="8">
    <source>
        <dbReference type="Proteomes" id="UP001501333"/>
    </source>
</evidence>
<dbReference type="RefSeq" id="WP_229351343.1">
    <property type="nucleotide sequence ID" value="NZ_BAABAO010000003.1"/>
</dbReference>
<evidence type="ECO:0000256" key="5">
    <source>
        <dbReference type="SAM" id="SignalP"/>
    </source>
</evidence>
<evidence type="ECO:0000256" key="1">
    <source>
        <dbReference type="ARBA" id="ARBA00004196"/>
    </source>
</evidence>
<evidence type="ECO:0000256" key="4">
    <source>
        <dbReference type="ARBA" id="ARBA00023284"/>
    </source>
</evidence>
<dbReference type="PANTHER" id="PTHR42852:SF6">
    <property type="entry name" value="THIOL:DISULFIDE INTERCHANGE PROTEIN DSBE"/>
    <property type="match status" value="1"/>
</dbReference>
<dbReference type="Proteomes" id="UP001501333">
    <property type="component" value="Unassembled WGS sequence"/>
</dbReference>
<evidence type="ECO:0000256" key="2">
    <source>
        <dbReference type="ARBA" id="ARBA00022748"/>
    </source>
</evidence>
<dbReference type="EMBL" id="BAABAO010000003">
    <property type="protein sequence ID" value="GAA4122493.1"/>
    <property type="molecule type" value="Genomic_DNA"/>
</dbReference>
<dbReference type="InterPro" id="IPR013766">
    <property type="entry name" value="Thioredoxin_domain"/>
</dbReference>
<comment type="caution">
    <text evidence="7">The sequence shown here is derived from an EMBL/GenBank/DDBJ whole genome shotgun (WGS) entry which is preliminary data.</text>
</comment>
<keyword evidence="3" id="KW-1015">Disulfide bond</keyword>
<dbReference type="Gene3D" id="3.40.30.10">
    <property type="entry name" value="Glutaredoxin"/>
    <property type="match status" value="1"/>
</dbReference>
<feature type="signal peptide" evidence="5">
    <location>
        <begin position="1"/>
        <end position="19"/>
    </location>
</feature>
<keyword evidence="4" id="KW-0676">Redox-active center</keyword>
<dbReference type="PROSITE" id="PS51352">
    <property type="entry name" value="THIOREDOXIN_2"/>
    <property type="match status" value="1"/>
</dbReference>
<name>A0ABP7XPA0_9FLAO</name>
<protein>
    <recommendedName>
        <fullName evidence="6">Thioredoxin domain-containing protein</fullName>
    </recommendedName>
</protein>
<keyword evidence="5" id="KW-0732">Signal</keyword>
<dbReference type="SUPFAM" id="SSF52833">
    <property type="entry name" value="Thioredoxin-like"/>
    <property type="match status" value="1"/>
</dbReference>
<dbReference type="PANTHER" id="PTHR42852">
    <property type="entry name" value="THIOL:DISULFIDE INTERCHANGE PROTEIN DSBE"/>
    <property type="match status" value="1"/>
</dbReference>
<dbReference type="InterPro" id="IPR036249">
    <property type="entry name" value="Thioredoxin-like_sf"/>
</dbReference>
<keyword evidence="8" id="KW-1185">Reference proteome</keyword>
<proteinExistence type="predicted"/>
<evidence type="ECO:0000256" key="3">
    <source>
        <dbReference type="ARBA" id="ARBA00023157"/>
    </source>
</evidence>
<dbReference type="CDD" id="cd02966">
    <property type="entry name" value="TlpA_like_family"/>
    <property type="match status" value="1"/>
</dbReference>
<feature type="domain" description="Thioredoxin" evidence="6">
    <location>
        <begin position="284"/>
        <end position="430"/>
    </location>
</feature>